<name>A0ABD2YSB5_9GENT</name>
<protein>
    <submittedName>
        <fullName evidence="1">Uncharacterized protein</fullName>
    </submittedName>
</protein>
<gene>
    <name evidence="1" type="ORF">ACH5RR_029670</name>
</gene>
<comment type="caution">
    <text evidence="1">The sequence shown here is derived from an EMBL/GenBank/DDBJ whole genome shotgun (WGS) entry which is preliminary data.</text>
</comment>
<organism evidence="1 2">
    <name type="scientific">Cinchona calisaya</name>
    <dbReference type="NCBI Taxonomy" id="153742"/>
    <lineage>
        <taxon>Eukaryota</taxon>
        <taxon>Viridiplantae</taxon>
        <taxon>Streptophyta</taxon>
        <taxon>Embryophyta</taxon>
        <taxon>Tracheophyta</taxon>
        <taxon>Spermatophyta</taxon>
        <taxon>Magnoliopsida</taxon>
        <taxon>eudicotyledons</taxon>
        <taxon>Gunneridae</taxon>
        <taxon>Pentapetalae</taxon>
        <taxon>asterids</taxon>
        <taxon>lamiids</taxon>
        <taxon>Gentianales</taxon>
        <taxon>Rubiaceae</taxon>
        <taxon>Cinchonoideae</taxon>
        <taxon>Cinchoneae</taxon>
        <taxon>Cinchona</taxon>
    </lineage>
</organism>
<evidence type="ECO:0000313" key="1">
    <source>
        <dbReference type="EMBL" id="KAL3510269.1"/>
    </source>
</evidence>
<accession>A0ABD2YSB5</accession>
<reference evidence="1 2" key="1">
    <citation type="submission" date="2024-11" db="EMBL/GenBank/DDBJ databases">
        <title>A near-complete genome assembly of Cinchona calisaya.</title>
        <authorList>
            <person name="Lian D.C."/>
            <person name="Zhao X.W."/>
            <person name="Wei L."/>
        </authorList>
    </citation>
    <scope>NUCLEOTIDE SEQUENCE [LARGE SCALE GENOMIC DNA]</scope>
    <source>
        <tissue evidence="1">Nenye</tissue>
    </source>
</reference>
<proteinExistence type="predicted"/>
<sequence length="100" mass="11401">MKFTTNFIKNFEEWYGGSEDVVRRLGSNAGGMKRMGLGKEWYGGYGEEAERFGVVAERNGGGRGRRDRREKSRLGSRIIGKRRWSEVTKRLRVKGAKVEG</sequence>
<dbReference type="EMBL" id="JBJUIK010000012">
    <property type="protein sequence ID" value="KAL3510269.1"/>
    <property type="molecule type" value="Genomic_DNA"/>
</dbReference>
<evidence type="ECO:0000313" key="2">
    <source>
        <dbReference type="Proteomes" id="UP001630127"/>
    </source>
</evidence>
<keyword evidence="2" id="KW-1185">Reference proteome</keyword>
<dbReference type="Proteomes" id="UP001630127">
    <property type="component" value="Unassembled WGS sequence"/>
</dbReference>
<dbReference type="AlphaFoldDB" id="A0ABD2YSB5"/>